<gene>
    <name evidence="4" type="ORF">CGL56_10295</name>
</gene>
<dbReference type="Pfam" id="PF00932">
    <property type="entry name" value="LTD"/>
    <property type="match status" value="2"/>
</dbReference>
<protein>
    <recommendedName>
        <fullName evidence="3">LTD domain-containing protein</fullName>
    </recommendedName>
</protein>
<feature type="domain" description="LTD" evidence="3">
    <location>
        <begin position="273"/>
        <end position="349"/>
    </location>
</feature>
<accession>A0A2G0CFT9</accession>
<dbReference type="OrthoDB" id="9758406at2"/>
<keyword evidence="5" id="KW-1185">Reference proteome</keyword>
<comment type="caution">
    <text evidence="4">The sequence shown here is derived from an EMBL/GenBank/DDBJ whole genome shotgun (WGS) entry which is preliminary data.</text>
</comment>
<dbReference type="InterPro" id="IPR036415">
    <property type="entry name" value="Lamin_tail_dom_sf"/>
</dbReference>
<dbReference type="Gene3D" id="2.60.40.4070">
    <property type="match status" value="1"/>
</dbReference>
<keyword evidence="2" id="KW-0732">Signal</keyword>
<organism evidence="4 5">
    <name type="scientific">Neolewinella marina</name>
    <dbReference type="NCBI Taxonomy" id="438751"/>
    <lineage>
        <taxon>Bacteria</taxon>
        <taxon>Pseudomonadati</taxon>
        <taxon>Bacteroidota</taxon>
        <taxon>Saprospiria</taxon>
        <taxon>Saprospirales</taxon>
        <taxon>Lewinellaceae</taxon>
        <taxon>Neolewinella</taxon>
    </lineage>
</organism>
<feature type="region of interest" description="Disordered" evidence="1">
    <location>
        <begin position="164"/>
        <end position="191"/>
    </location>
</feature>
<evidence type="ECO:0000256" key="2">
    <source>
        <dbReference type="SAM" id="SignalP"/>
    </source>
</evidence>
<proteinExistence type="predicted"/>
<dbReference type="InterPro" id="IPR001322">
    <property type="entry name" value="Lamin_tail_dom"/>
</dbReference>
<evidence type="ECO:0000259" key="3">
    <source>
        <dbReference type="Pfam" id="PF00932"/>
    </source>
</evidence>
<name>A0A2G0CFT9_9BACT</name>
<dbReference type="EMBL" id="PDLO01000003">
    <property type="protein sequence ID" value="PHK98843.1"/>
    <property type="molecule type" value="Genomic_DNA"/>
</dbReference>
<evidence type="ECO:0000313" key="5">
    <source>
        <dbReference type="Proteomes" id="UP000226437"/>
    </source>
</evidence>
<feature type="domain" description="LTD" evidence="3">
    <location>
        <begin position="19"/>
        <end position="120"/>
    </location>
</feature>
<evidence type="ECO:0000313" key="4">
    <source>
        <dbReference type="EMBL" id="PHK98843.1"/>
    </source>
</evidence>
<dbReference type="Proteomes" id="UP000226437">
    <property type="component" value="Unassembled WGS sequence"/>
</dbReference>
<dbReference type="SUPFAM" id="SSF74853">
    <property type="entry name" value="Lamin A/C globular tail domain"/>
    <property type="match status" value="1"/>
</dbReference>
<dbReference type="RefSeq" id="WP_099106453.1">
    <property type="nucleotide sequence ID" value="NZ_JAATJF010000001.1"/>
</dbReference>
<evidence type="ECO:0000256" key="1">
    <source>
        <dbReference type="SAM" id="MobiDB-lite"/>
    </source>
</evidence>
<dbReference type="AlphaFoldDB" id="A0A2G0CFT9"/>
<reference evidence="4 5" key="1">
    <citation type="submission" date="2017-10" db="EMBL/GenBank/DDBJ databases">
        <title>The draft genome sequence of Lewinella marina KCTC 32374.</title>
        <authorList>
            <person name="Wang K."/>
        </authorList>
    </citation>
    <scope>NUCLEOTIDE SEQUENCE [LARGE SCALE GENOMIC DNA]</scope>
    <source>
        <strain evidence="4 5">MKG-38</strain>
    </source>
</reference>
<feature type="signal peptide" evidence="2">
    <location>
        <begin position="1"/>
        <end position="22"/>
    </location>
</feature>
<sequence length="550" mass="58686">MKPWSSLLIALHLAAPPLAGQAVQITEMMVDPTPVVGLPDAEYVEVYNAGNEAVDLSQLAISSGGRAVTAGAGESPLEAGEYAVLVREEYVQDFTRLGARAVALRLPPLANNGDEITLLLGADTVQHIRYTPAWYNDTDRDGGGYSLAYTGSGAGDCGGNWRASTHPDGGTPGRENEVYGQRADQQPPRPQTWEITEHGFTITFDEPVAGPVYFTVADLPLAGATEDGHTYHLAFPVERGQIYRLTVLADYADCAGNYADRDQVLELLLADDPAPGDLVINEILFDPAPGGSEFVEVVNVSSSAIDLNGLQLHNRNSAHRPKVIDRTHLLPAGGYVVFTPDRQDLLQRFSGVDSGRVVEMPLPSLPDAGGNITLSGADDRVLESVDYHPDYHNPLLSTVSGVSLERLGFHLAADVADHWSSASRESGFGTPTRPNSQAYAGTLPSSFHLAALSPTVSPDGDGFEDEYLLHYRADAPGYLANLHVFALSGRRVVAPHAASLLGTTGELSWDGRADDGTRVAPGPYVVVVELFTADGRAHQHKSVAVVAESR</sequence>
<feature type="chain" id="PRO_5013854249" description="LTD domain-containing protein" evidence="2">
    <location>
        <begin position="23"/>
        <end position="550"/>
    </location>
</feature>